<evidence type="ECO:0000256" key="2">
    <source>
        <dbReference type="SAM" id="SignalP"/>
    </source>
</evidence>
<feature type="region of interest" description="Disordered" evidence="1">
    <location>
        <begin position="21"/>
        <end position="62"/>
    </location>
</feature>
<organism evidence="3 4">
    <name type="scientific">Meloidogyne hapla</name>
    <name type="common">Root-knot nematode worm</name>
    <dbReference type="NCBI Taxonomy" id="6305"/>
    <lineage>
        <taxon>Eukaryota</taxon>
        <taxon>Metazoa</taxon>
        <taxon>Ecdysozoa</taxon>
        <taxon>Nematoda</taxon>
        <taxon>Chromadorea</taxon>
        <taxon>Rhabditida</taxon>
        <taxon>Tylenchina</taxon>
        <taxon>Tylenchomorpha</taxon>
        <taxon>Tylenchoidea</taxon>
        <taxon>Meloidogynidae</taxon>
        <taxon>Meloidogyninae</taxon>
        <taxon>Meloidogyne</taxon>
    </lineage>
</organism>
<evidence type="ECO:0000313" key="3">
    <source>
        <dbReference type="Proteomes" id="UP000095281"/>
    </source>
</evidence>
<sequence>MFVCLLQFIYLVALTFAVKPRDGQNRSGRHNQRRGGQNLHGDYAPHPVVSHHGASSSGGLLY</sequence>
<protein>
    <submittedName>
        <fullName evidence="4">Secreted protein</fullName>
    </submittedName>
</protein>
<evidence type="ECO:0000313" key="4">
    <source>
        <dbReference type="WBParaSite" id="MhA1_Contig127.frz3.gene41"/>
    </source>
</evidence>
<feature type="compositionally biased region" description="Low complexity" evidence="1">
    <location>
        <begin position="45"/>
        <end position="62"/>
    </location>
</feature>
<keyword evidence="2" id="KW-0732">Signal</keyword>
<proteinExistence type="predicted"/>
<accession>A0A1I8B3B9</accession>
<name>A0A1I8B3B9_MELHA</name>
<dbReference type="Proteomes" id="UP000095281">
    <property type="component" value="Unplaced"/>
</dbReference>
<dbReference type="WBParaSite" id="MhA1_Contig127.frz3.gene41">
    <property type="protein sequence ID" value="MhA1_Contig127.frz3.gene41"/>
    <property type="gene ID" value="MhA1_Contig127.frz3.gene41"/>
</dbReference>
<feature type="signal peptide" evidence="2">
    <location>
        <begin position="1"/>
        <end position="17"/>
    </location>
</feature>
<evidence type="ECO:0000256" key="1">
    <source>
        <dbReference type="SAM" id="MobiDB-lite"/>
    </source>
</evidence>
<keyword evidence="3" id="KW-1185">Reference proteome</keyword>
<feature type="chain" id="PRO_5009315382" evidence="2">
    <location>
        <begin position="18"/>
        <end position="62"/>
    </location>
</feature>
<dbReference type="AlphaFoldDB" id="A0A1I8B3B9"/>
<reference evidence="4" key="1">
    <citation type="submission" date="2016-11" db="UniProtKB">
        <authorList>
            <consortium name="WormBaseParasite"/>
        </authorList>
    </citation>
    <scope>IDENTIFICATION</scope>
</reference>